<dbReference type="Proteomes" id="UP000323300">
    <property type="component" value="Unassembled WGS sequence"/>
</dbReference>
<protein>
    <submittedName>
        <fullName evidence="2">Uncharacterized protein</fullName>
    </submittedName>
</protein>
<feature type="region of interest" description="Disordered" evidence="1">
    <location>
        <begin position="40"/>
        <end position="65"/>
    </location>
</feature>
<gene>
    <name evidence="2" type="ORF">SAMN04488498_104316</name>
</gene>
<organism evidence="2 3">
    <name type="scientific">Neomesorhizobium albiziae</name>
    <dbReference type="NCBI Taxonomy" id="335020"/>
    <lineage>
        <taxon>Bacteria</taxon>
        <taxon>Pseudomonadati</taxon>
        <taxon>Pseudomonadota</taxon>
        <taxon>Alphaproteobacteria</taxon>
        <taxon>Hyphomicrobiales</taxon>
        <taxon>Phyllobacteriaceae</taxon>
        <taxon>Neomesorhizobium</taxon>
    </lineage>
</organism>
<name>A0A1I3YC32_9HYPH</name>
<evidence type="ECO:0000256" key="1">
    <source>
        <dbReference type="SAM" id="MobiDB-lite"/>
    </source>
</evidence>
<accession>A0A1I3YC32</accession>
<dbReference type="AlphaFoldDB" id="A0A1I3YC32"/>
<reference evidence="2 3" key="1">
    <citation type="submission" date="2016-10" db="EMBL/GenBank/DDBJ databases">
        <authorList>
            <person name="Varghese N."/>
            <person name="Submissions S."/>
        </authorList>
    </citation>
    <scope>NUCLEOTIDE SEQUENCE [LARGE SCALE GENOMIC DNA]</scope>
    <source>
        <strain evidence="2 3">DSM 21822</strain>
    </source>
</reference>
<evidence type="ECO:0000313" key="3">
    <source>
        <dbReference type="Proteomes" id="UP000323300"/>
    </source>
</evidence>
<keyword evidence="3" id="KW-1185">Reference proteome</keyword>
<proteinExistence type="predicted"/>
<evidence type="ECO:0000313" key="2">
    <source>
        <dbReference type="EMBL" id="SFK28939.1"/>
    </source>
</evidence>
<dbReference type="EMBL" id="FOSL01000004">
    <property type="protein sequence ID" value="SFK28939.1"/>
    <property type="molecule type" value="Genomic_DNA"/>
</dbReference>
<sequence>MPGPKIDRGDKITIEVEVLSAWADGTVTFSLFGHPGMTTIPGDSPQIVGIKKGKPSTPSRKRTDA</sequence>